<keyword evidence="2" id="KW-0689">Ribosomal protein</keyword>
<evidence type="ECO:0000256" key="1">
    <source>
        <dbReference type="ARBA" id="ARBA00005647"/>
    </source>
</evidence>
<evidence type="ECO:0000256" key="2">
    <source>
        <dbReference type="ARBA" id="ARBA00022980"/>
    </source>
</evidence>
<dbReference type="InterPro" id="IPR056366">
    <property type="entry name" value="Ribosomal_eL24"/>
</dbReference>
<feature type="compositionally biased region" description="Basic and acidic residues" evidence="4">
    <location>
        <begin position="107"/>
        <end position="116"/>
    </location>
</feature>
<dbReference type="GO" id="GO:0002181">
    <property type="term" value="P:cytoplasmic translation"/>
    <property type="evidence" value="ECO:0007669"/>
    <property type="project" value="TreeGrafter"/>
</dbReference>
<dbReference type="PROSITE" id="PS01073">
    <property type="entry name" value="RIBOSOMAL_L24E"/>
    <property type="match status" value="1"/>
</dbReference>
<dbReference type="CDD" id="cd00472">
    <property type="entry name" value="Ribosomal_L24e_L24"/>
    <property type="match status" value="1"/>
</dbReference>
<dbReference type="Gene3D" id="6.10.250.1270">
    <property type="match status" value="1"/>
</dbReference>
<reference evidence="6" key="1">
    <citation type="submission" date="2021-01" db="EMBL/GenBank/DDBJ databases">
        <authorList>
            <person name="Corre E."/>
            <person name="Pelletier E."/>
            <person name="Niang G."/>
            <person name="Scheremetjew M."/>
            <person name="Finn R."/>
            <person name="Kale V."/>
            <person name="Holt S."/>
            <person name="Cochrane G."/>
            <person name="Meng A."/>
            <person name="Brown T."/>
            <person name="Cohen L."/>
        </authorList>
    </citation>
    <scope>NUCLEOTIDE SEQUENCE</scope>
    <source>
        <strain evidence="6">CCAP 955/1</strain>
    </source>
</reference>
<feature type="domain" description="Large ribosomal subunit protein eL24-related N-terminal" evidence="5">
    <location>
        <begin position="4"/>
        <end position="64"/>
    </location>
</feature>
<protein>
    <recommendedName>
        <fullName evidence="5">Large ribosomal subunit protein eL24-related N-terminal domain-containing protein</fullName>
    </recommendedName>
</protein>
<dbReference type="AlphaFoldDB" id="A0A7S3GZU5"/>
<keyword evidence="3" id="KW-0687">Ribonucleoprotein</keyword>
<gene>
    <name evidence="6" type="ORF">SELO1098_LOCUS9779</name>
</gene>
<dbReference type="InterPro" id="IPR038630">
    <property type="entry name" value="L24e/L24_sf"/>
</dbReference>
<dbReference type="PANTHER" id="PTHR10792">
    <property type="entry name" value="60S RIBOSOMAL PROTEIN L24"/>
    <property type="match status" value="1"/>
</dbReference>
<evidence type="ECO:0000313" key="6">
    <source>
        <dbReference type="EMBL" id="CAE0280945.1"/>
    </source>
</evidence>
<dbReference type="FunFam" id="2.30.170.20:FF:000003">
    <property type="entry name" value="60S ribosomal protein L24"/>
    <property type="match status" value="1"/>
</dbReference>
<dbReference type="GO" id="GO:0003729">
    <property type="term" value="F:mRNA binding"/>
    <property type="evidence" value="ECO:0007669"/>
    <property type="project" value="TreeGrafter"/>
</dbReference>
<proteinExistence type="inferred from homology"/>
<comment type="similarity">
    <text evidence="1">Belongs to the eukaryotic ribosomal protein eL24 family.</text>
</comment>
<evidence type="ECO:0000256" key="3">
    <source>
        <dbReference type="ARBA" id="ARBA00023274"/>
    </source>
</evidence>
<dbReference type="SUPFAM" id="SSF57716">
    <property type="entry name" value="Glucocorticoid receptor-like (DNA-binding domain)"/>
    <property type="match status" value="1"/>
</dbReference>
<dbReference type="GO" id="GO:0003735">
    <property type="term" value="F:structural constituent of ribosome"/>
    <property type="evidence" value="ECO:0007669"/>
    <property type="project" value="InterPro"/>
</dbReference>
<dbReference type="GO" id="GO:0022625">
    <property type="term" value="C:cytosolic large ribosomal subunit"/>
    <property type="evidence" value="ECO:0007669"/>
    <property type="project" value="TreeGrafter"/>
</dbReference>
<dbReference type="InterPro" id="IPR000988">
    <property type="entry name" value="Ribosomal_eL24-rel_N"/>
</dbReference>
<dbReference type="EMBL" id="HBIC01019757">
    <property type="protein sequence ID" value="CAE0280945.1"/>
    <property type="molecule type" value="Transcribed_RNA"/>
</dbReference>
<organism evidence="6">
    <name type="scientific">Spumella elongata</name>
    <dbReference type="NCBI Taxonomy" id="89044"/>
    <lineage>
        <taxon>Eukaryota</taxon>
        <taxon>Sar</taxon>
        <taxon>Stramenopiles</taxon>
        <taxon>Ochrophyta</taxon>
        <taxon>Chrysophyceae</taxon>
        <taxon>Chromulinales</taxon>
        <taxon>Chromulinaceae</taxon>
        <taxon>Spumella</taxon>
    </lineage>
</organism>
<evidence type="ECO:0000259" key="5">
    <source>
        <dbReference type="Pfam" id="PF01246"/>
    </source>
</evidence>
<evidence type="ECO:0000256" key="4">
    <source>
        <dbReference type="SAM" id="MobiDB-lite"/>
    </source>
</evidence>
<dbReference type="Gene3D" id="2.30.170.20">
    <property type="entry name" value="Ribosomal protein L24e"/>
    <property type="match status" value="1"/>
</dbReference>
<dbReference type="PANTHER" id="PTHR10792:SF1">
    <property type="entry name" value="RIBOSOMAL PROTEIN L24"/>
    <property type="match status" value="1"/>
</dbReference>
<name>A0A7S3GZU5_9STRA</name>
<feature type="region of interest" description="Disordered" evidence="4">
    <location>
        <begin position="97"/>
        <end position="148"/>
    </location>
</feature>
<dbReference type="InterPro" id="IPR023442">
    <property type="entry name" value="Ribosomal_eL24_CS"/>
</dbReference>
<dbReference type="Pfam" id="PF01246">
    <property type="entry name" value="Ribosomal_L24e"/>
    <property type="match status" value="1"/>
</dbReference>
<sequence>MVVKTELCAFSEYRIYPGHGIKYVRRDGQPVLLGSSKAKSLLNDRKKPAKLMWTQAWRRLNKKLRDDNVAKKRVRRAVKVQRAIVGASLEDLLKKKQATKPKAATDAVKEVKDRSKAAKKSTTVRAAGGASIPKNQKFAPARTAGSRR</sequence>
<accession>A0A7S3GZU5</accession>